<evidence type="ECO:0000313" key="1">
    <source>
        <dbReference type="EMBL" id="VTJ71674.1"/>
    </source>
</evidence>
<reference evidence="1" key="1">
    <citation type="submission" date="2019-04" db="EMBL/GenBank/DDBJ databases">
        <authorList>
            <person name="Alioto T."/>
            <person name="Alioto T."/>
        </authorList>
    </citation>
    <scope>NUCLEOTIDE SEQUENCE [LARGE SCALE GENOMIC DNA]</scope>
</reference>
<accession>A0A5E4BPU8</accession>
<evidence type="ECO:0000313" key="2">
    <source>
        <dbReference type="Proteomes" id="UP000335636"/>
    </source>
</evidence>
<dbReference type="Proteomes" id="UP000335636">
    <property type="component" value="Unassembled WGS sequence"/>
</dbReference>
<gene>
    <name evidence="1" type="ORF">MONAX_5E043056</name>
</gene>
<protein>
    <submittedName>
        <fullName evidence="1">Uncharacterized protein</fullName>
    </submittedName>
</protein>
<name>A0A5E4BPU8_MARMO</name>
<feature type="non-terminal residue" evidence="1">
    <location>
        <position position="1"/>
    </location>
</feature>
<organism evidence="1 2">
    <name type="scientific">Marmota monax</name>
    <name type="common">Woodchuck</name>
    <dbReference type="NCBI Taxonomy" id="9995"/>
    <lineage>
        <taxon>Eukaryota</taxon>
        <taxon>Metazoa</taxon>
        <taxon>Chordata</taxon>
        <taxon>Craniata</taxon>
        <taxon>Vertebrata</taxon>
        <taxon>Euteleostomi</taxon>
        <taxon>Mammalia</taxon>
        <taxon>Eutheria</taxon>
        <taxon>Euarchontoglires</taxon>
        <taxon>Glires</taxon>
        <taxon>Rodentia</taxon>
        <taxon>Sciuromorpha</taxon>
        <taxon>Sciuridae</taxon>
        <taxon>Xerinae</taxon>
        <taxon>Marmotini</taxon>
        <taxon>Marmota</taxon>
    </lineage>
</organism>
<dbReference type="AlphaFoldDB" id="A0A5E4BPU8"/>
<keyword evidence="2" id="KW-1185">Reference proteome</keyword>
<dbReference type="EMBL" id="CABDUW010000577">
    <property type="protein sequence ID" value="VTJ71674.1"/>
    <property type="molecule type" value="Genomic_DNA"/>
</dbReference>
<proteinExistence type="predicted"/>
<sequence>NYEVAWTVCDPRTRRSFKVIQTHLWALLSSLPLSEAGAAQPSRRFSLTHKDKTCVFTGDSGPSLVTSTRV</sequence>
<comment type="caution">
    <text evidence="1">The sequence shown here is derived from an EMBL/GenBank/DDBJ whole genome shotgun (WGS) entry which is preliminary data.</text>
</comment>